<accession>A0ABR3L4M6</accession>
<sequence>PTPNSTHTLGRRRPDLQNSIGTTSLRDAFANRQDVASTSAADRKCSPADVRTMQP</sequence>
<gene>
    <name evidence="2" type="ORF">QQF64_034529</name>
</gene>
<evidence type="ECO:0000313" key="2">
    <source>
        <dbReference type="EMBL" id="KAL1246986.1"/>
    </source>
</evidence>
<feature type="region of interest" description="Disordered" evidence="1">
    <location>
        <begin position="1"/>
        <end position="55"/>
    </location>
</feature>
<evidence type="ECO:0000256" key="1">
    <source>
        <dbReference type="SAM" id="MobiDB-lite"/>
    </source>
</evidence>
<keyword evidence="3" id="KW-1185">Reference proteome</keyword>
<proteinExistence type="predicted"/>
<feature type="non-terminal residue" evidence="2">
    <location>
        <position position="1"/>
    </location>
</feature>
<reference evidence="2 3" key="1">
    <citation type="submission" date="2023-09" db="EMBL/GenBank/DDBJ databases">
        <authorList>
            <person name="Wang M."/>
        </authorList>
    </citation>
    <scope>NUCLEOTIDE SEQUENCE [LARGE SCALE GENOMIC DNA]</scope>
    <source>
        <strain evidence="2">GT-2023</strain>
        <tissue evidence="2">Liver</tissue>
    </source>
</reference>
<dbReference type="Proteomes" id="UP001558613">
    <property type="component" value="Unassembled WGS sequence"/>
</dbReference>
<evidence type="ECO:0000313" key="3">
    <source>
        <dbReference type="Proteomes" id="UP001558613"/>
    </source>
</evidence>
<feature type="compositionally biased region" description="Polar residues" evidence="1">
    <location>
        <begin position="16"/>
        <end position="25"/>
    </location>
</feature>
<name>A0ABR3L4M6_9TELE</name>
<organism evidence="2 3">
    <name type="scientific">Cirrhinus molitorella</name>
    <name type="common">mud carp</name>
    <dbReference type="NCBI Taxonomy" id="172907"/>
    <lineage>
        <taxon>Eukaryota</taxon>
        <taxon>Metazoa</taxon>
        <taxon>Chordata</taxon>
        <taxon>Craniata</taxon>
        <taxon>Vertebrata</taxon>
        <taxon>Euteleostomi</taxon>
        <taxon>Actinopterygii</taxon>
        <taxon>Neopterygii</taxon>
        <taxon>Teleostei</taxon>
        <taxon>Ostariophysi</taxon>
        <taxon>Cypriniformes</taxon>
        <taxon>Cyprinidae</taxon>
        <taxon>Labeoninae</taxon>
        <taxon>Labeonini</taxon>
        <taxon>Cirrhinus</taxon>
    </lineage>
</organism>
<comment type="caution">
    <text evidence="2">The sequence shown here is derived from an EMBL/GenBank/DDBJ whole genome shotgun (WGS) entry which is preliminary data.</text>
</comment>
<protein>
    <submittedName>
        <fullName evidence="2">Uncharacterized protein</fullName>
    </submittedName>
</protein>
<dbReference type="EMBL" id="JAYMGO010000031">
    <property type="protein sequence ID" value="KAL1246986.1"/>
    <property type="molecule type" value="Genomic_DNA"/>
</dbReference>